<evidence type="ECO:0000256" key="1">
    <source>
        <dbReference type="ARBA" id="ARBA00023015"/>
    </source>
</evidence>
<sequence length="165" mass="18307">MIDLDQLDLKILAELQRDASLTNVELAARVNLSPSPCLARVRLLEQAGLISKRVTLLDARKLGLNVNVFIQISLEKQSRAALESFERAVLALPQVMECYLMSGDADYLIRVVVPEVQALEHFIVDKLTRLAGVASIRSSFALKQVKYQTELPLPGPSPKSRSRRG</sequence>
<dbReference type="PRINTS" id="PR00033">
    <property type="entry name" value="HTHASNC"/>
</dbReference>
<gene>
    <name evidence="5" type="primary">bkdR</name>
    <name evidence="5" type="ORF">CNECB9_4260008</name>
</gene>
<dbReference type="CDD" id="cd00090">
    <property type="entry name" value="HTH_ARSR"/>
    <property type="match status" value="1"/>
</dbReference>
<reference evidence="5" key="1">
    <citation type="submission" date="2016-09" db="EMBL/GenBank/DDBJ databases">
        <authorList>
            <person name="Capua I."/>
            <person name="De Benedictis P."/>
            <person name="Joannis T."/>
            <person name="Lombin L.H."/>
            <person name="Cattoli G."/>
        </authorList>
    </citation>
    <scope>NUCLEOTIDE SEQUENCE</scope>
    <source>
        <strain evidence="5">B9</strain>
    </source>
</reference>
<dbReference type="GO" id="GO:0043565">
    <property type="term" value="F:sequence-specific DNA binding"/>
    <property type="evidence" value="ECO:0007669"/>
    <property type="project" value="InterPro"/>
</dbReference>
<name>A0A1K0JSP7_CUPNE</name>
<dbReference type="GO" id="GO:0043200">
    <property type="term" value="P:response to amino acid"/>
    <property type="evidence" value="ECO:0007669"/>
    <property type="project" value="TreeGrafter"/>
</dbReference>
<dbReference type="InterPro" id="IPR000485">
    <property type="entry name" value="AsnC-type_HTH_dom"/>
</dbReference>
<keyword evidence="1" id="KW-0805">Transcription regulation</keyword>
<keyword evidence="3" id="KW-0804">Transcription</keyword>
<dbReference type="InterPro" id="IPR019887">
    <property type="entry name" value="Tscrpt_reg_AsnC/Lrp_C"/>
</dbReference>
<dbReference type="Pfam" id="PF01037">
    <property type="entry name" value="AsnC_trans_reg"/>
    <property type="match status" value="1"/>
</dbReference>
<dbReference type="InterPro" id="IPR011008">
    <property type="entry name" value="Dimeric_a/b-barrel"/>
</dbReference>
<evidence type="ECO:0000256" key="2">
    <source>
        <dbReference type="ARBA" id="ARBA00023125"/>
    </source>
</evidence>
<dbReference type="PROSITE" id="PS50956">
    <property type="entry name" value="HTH_ASNC_2"/>
    <property type="match status" value="1"/>
</dbReference>
<feature type="domain" description="HTH asnC-type" evidence="4">
    <location>
        <begin position="4"/>
        <end position="65"/>
    </location>
</feature>
<dbReference type="SMART" id="SM00344">
    <property type="entry name" value="HTH_ASNC"/>
    <property type="match status" value="1"/>
</dbReference>
<evidence type="ECO:0000313" key="5">
    <source>
        <dbReference type="EMBL" id="SCU83790.1"/>
    </source>
</evidence>
<dbReference type="InterPro" id="IPR019885">
    <property type="entry name" value="Tscrpt_reg_HTH_AsnC-type_CS"/>
</dbReference>
<organism evidence="5">
    <name type="scientific">Cupriavidus necator</name>
    <name type="common">Alcaligenes eutrophus</name>
    <name type="synonym">Ralstonia eutropha</name>
    <dbReference type="NCBI Taxonomy" id="106590"/>
    <lineage>
        <taxon>Bacteria</taxon>
        <taxon>Pseudomonadati</taxon>
        <taxon>Pseudomonadota</taxon>
        <taxon>Betaproteobacteria</taxon>
        <taxon>Burkholderiales</taxon>
        <taxon>Burkholderiaceae</taxon>
        <taxon>Cupriavidus</taxon>
    </lineage>
</organism>
<dbReference type="RefSeq" id="WP_340527590.1">
    <property type="nucleotide sequence ID" value="NZ_FMSH01000364.1"/>
</dbReference>
<dbReference type="GO" id="GO:0005829">
    <property type="term" value="C:cytosol"/>
    <property type="evidence" value="ECO:0007669"/>
    <property type="project" value="TreeGrafter"/>
</dbReference>
<protein>
    <submittedName>
        <fullName evidence="5">Bkd operon transcriptional regulator</fullName>
    </submittedName>
</protein>
<dbReference type="AlphaFoldDB" id="A0A1K0JSP7"/>
<dbReference type="Pfam" id="PF13412">
    <property type="entry name" value="HTH_24"/>
    <property type="match status" value="1"/>
</dbReference>
<dbReference type="InterPro" id="IPR011991">
    <property type="entry name" value="ArsR-like_HTH"/>
</dbReference>
<evidence type="ECO:0000259" key="4">
    <source>
        <dbReference type="PROSITE" id="PS50956"/>
    </source>
</evidence>
<dbReference type="Gene3D" id="3.30.70.920">
    <property type="match status" value="1"/>
</dbReference>
<dbReference type="InterPro" id="IPR019888">
    <property type="entry name" value="Tscrpt_reg_AsnC-like"/>
</dbReference>
<dbReference type="InterPro" id="IPR036388">
    <property type="entry name" value="WH-like_DNA-bd_sf"/>
</dbReference>
<dbReference type="PROSITE" id="PS00519">
    <property type="entry name" value="HTH_ASNC_1"/>
    <property type="match status" value="1"/>
</dbReference>
<dbReference type="Gene3D" id="1.10.10.10">
    <property type="entry name" value="Winged helix-like DNA-binding domain superfamily/Winged helix DNA-binding domain"/>
    <property type="match status" value="1"/>
</dbReference>
<dbReference type="PANTHER" id="PTHR30154:SF34">
    <property type="entry name" value="TRANSCRIPTIONAL REGULATOR AZLB"/>
    <property type="match status" value="1"/>
</dbReference>
<dbReference type="PANTHER" id="PTHR30154">
    <property type="entry name" value="LEUCINE-RESPONSIVE REGULATORY PROTEIN"/>
    <property type="match status" value="1"/>
</dbReference>
<evidence type="ECO:0000256" key="3">
    <source>
        <dbReference type="ARBA" id="ARBA00023163"/>
    </source>
</evidence>
<dbReference type="InterPro" id="IPR036390">
    <property type="entry name" value="WH_DNA-bd_sf"/>
</dbReference>
<dbReference type="GO" id="GO:0006355">
    <property type="term" value="P:regulation of DNA-templated transcription"/>
    <property type="evidence" value="ECO:0007669"/>
    <property type="project" value="UniProtKB-ARBA"/>
</dbReference>
<proteinExistence type="predicted"/>
<dbReference type="SUPFAM" id="SSF54909">
    <property type="entry name" value="Dimeric alpha+beta barrel"/>
    <property type="match status" value="1"/>
</dbReference>
<accession>A0A1K0JSP7</accession>
<keyword evidence="2" id="KW-0238">DNA-binding</keyword>
<dbReference type="SUPFAM" id="SSF46785">
    <property type="entry name" value="Winged helix' DNA-binding domain"/>
    <property type="match status" value="1"/>
</dbReference>
<dbReference type="EMBL" id="FMSH01000364">
    <property type="protein sequence ID" value="SCU83790.1"/>
    <property type="molecule type" value="Genomic_DNA"/>
</dbReference>